<evidence type="ECO:0000313" key="1">
    <source>
        <dbReference type="EMBL" id="KKM23333.1"/>
    </source>
</evidence>
<comment type="caution">
    <text evidence="1">The sequence shown here is derived from an EMBL/GenBank/DDBJ whole genome shotgun (WGS) entry which is preliminary data.</text>
</comment>
<proteinExistence type="predicted"/>
<reference evidence="1" key="1">
    <citation type="journal article" date="2015" name="Nature">
        <title>Complex archaea that bridge the gap between prokaryotes and eukaryotes.</title>
        <authorList>
            <person name="Spang A."/>
            <person name="Saw J.H."/>
            <person name="Jorgensen S.L."/>
            <person name="Zaremba-Niedzwiedzka K."/>
            <person name="Martijn J."/>
            <person name="Lind A.E."/>
            <person name="van Eijk R."/>
            <person name="Schleper C."/>
            <person name="Guy L."/>
            <person name="Ettema T.J."/>
        </authorList>
    </citation>
    <scope>NUCLEOTIDE SEQUENCE</scope>
</reference>
<accession>A0A0F9KMB6</accession>
<name>A0A0F9KMB6_9ZZZZ</name>
<organism evidence="1">
    <name type="scientific">marine sediment metagenome</name>
    <dbReference type="NCBI Taxonomy" id="412755"/>
    <lineage>
        <taxon>unclassified sequences</taxon>
        <taxon>metagenomes</taxon>
        <taxon>ecological metagenomes</taxon>
    </lineage>
</organism>
<protein>
    <submittedName>
        <fullName evidence="1">Uncharacterized protein</fullName>
    </submittedName>
</protein>
<gene>
    <name evidence="1" type="ORF">LCGC14_1616240</name>
</gene>
<dbReference type="AlphaFoldDB" id="A0A0F9KMB6"/>
<dbReference type="EMBL" id="LAZR01013145">
    <property type="protein sequence ID" value="KKM23333.1"/>
    <property type="molecule type" value="Genomic_DNA"/>
</dbReference>
<sequence>MKSHYKVILTISVDIYADSKKALTVSDLLNLAKEKAHDEEHLMLGENISGSVEYVGAVSVFITTRKRRSEVKRILEAVTEIAELDFCFYRSAMQVYVKIEFEDGNCYWDFNHHADHGCLFKCLGSEGMLIIDEIKAQSIGQGWTDLSSKIGYAISNHLEHLLPDTAHAGEGTIWEGNVRFRVIE</sequence>